<evidence type="ECO:0000256" key="1">
    <source>
        <dbReference type="SAM" id="MobiDB-lite"/>
    </source>
</evidence>
<evidence type="ECO:0000256" key="2">
    <source>
        <dbReference type="SAM" id="Phobius"/>
    </source>
</evidence>
<keyword evidence="2" id="KW-0812">Transmembrane</keyword>
<evidence type="ECO:0000313" key="3">
    <source>
        <dbReference type="EMBL" id="SDD88328.1"/>
    </source>
</evidence>
<feature type="transmembrane region" description="Helical" evidence="2">
    <location>
        <begin position="49"/>
        <end position="72"/>
    </location>
</feature>
<feature type="region of interest" description="Disordered" evidence="1">
    <location>
        <begin position="1"/>
        <end position="34"/>
    </location>
</feature>
<gene>
    <name evidence="3" type="ORF">SAMN04488239_111112</name>
</gene>
<dbReference type="STRING" id="639004.SAMN04488239_111112"/>
<dbReference type="AlphaFoldDB" id="A0A1G6YD81"/>
<reference evidence="4" key="1">
    <citation type="submission" date="2016-10" db="EMBL/GenBank/DDBJ databases">
        <authorList>
            <person name="Varghese N."/>
            <person name="Submissions S."/>
        </authorList>
    </citation>
    <scope>NUCLEOTIDE SEQUENCE [LARGE SCALE GENOMIC DNA]</scope>
    <source>
        <strain evidence="4">CGMCC 1.9108</strain>
    </source>
</reference>
<accession>A0A1G6YD81</accession>
<name>A0A1G6YD81_9RHOB</name>
<feature type="compositionally biased region" description="Polar residues" evidence="1">
    <location>
        <begin position="146"/>
        <end position="155"/>
    </location>
</feature>
<proteinExistence type="predicted"/>
<dbReference type="EMBL" id="FMZV01000011">
    <property type="protein sequence ID" value="SDD88328.1"/>
    <property type="molecule type" value="Genomic_DNA"/>
</dbReference>
<sequence length="205" mass="21169">MADTDPAPAEPPSRGRLPLRGLRKGRSISPSTPAKVIPAEMDSRATGHYVLVMFARAIILLALLAVVLLTTVAPSHAASMSAEAKHAFHADVMIHMEAGDAHDCAGEAACGEADAGLCVFVCAGLTAFAPVPVAEAARSADPSRHQFPSGTSVESRSPDLNERPPASRLRPERSILTGAQQRSSVSPGPAARGWYSIPGSGSGST</sequence>
<protein>
    <submittedName>
        <fullName evidence="3">Uncharacterized protein</fullName>
    </submittedName>
</protein>
<keyword evidence="2" id="KW-0472">Membrane</keyword>
<keyword evidence="2" id="KW-1133">Transmembrane helix</keyword>
<feature type="compositionally biased region" description="Polar residues" evidence="1">
    <location>
        <begin position="177"/>
        <end position="186"/>
    </location>
</feature>
<organism evidence="3 4">
    <name type="scientific">Ruegeria marina</name>
    <dbReference type="NCBI Taxonomy" id="639004"/>
    <lineage>
        <taxon>Bacteria</taxon>
        <taxon>Pseudomonadati</taxon>
        <taxon>Pseudomonadota</taxon>
        <taxon>Alphaproteobacteria</taxon>
        <taxon>Rhodobacterales</taxon>
        <taxon>Roseobacteraceae</taxon>
        <taxon>Ruegeria</taxon>
    </lineage>
</organism>
<dbReference type="Proteomes" id="UP000199628">
    <property type="component" value="Unassembled WGS sequence"/>
</dbReference>
<evidence type="ECO:0000313" key="4">
    <source>
        <dbReference type="Proteomes" id="UP000199628"/>
    </source>
</evidence>
<keyword evidence="4" id="KW-1185">Reference proteome</keyword>
<feature type="region of interest" description="Disordered" evidence="1">
    <location>
        <begin position="139"/>
        <end position="205"/>
    </location>
</feature>